<sequence>MTSALTLPRLPVPDLHQTLQKYFQSLDPLLLEDEARGGPKFAEARRVRETWAENFERGIGRVCQERLIALDKASPTNWLDDNFWLKKAYHEWRAPLIVNSNWWLAFHNDPTVPLDVILGRRRTIGAVEITDWQVRRAAWLVRRTLEWKARLERQHDQTGITRAGIWLQDTAAKMFNVSRLPQTGCDTLSTIPPCTDPGARKVLVMLHDWFYAVEVLDEHMQMLPPDEIERRLLAVVADADGRLKRGEKATAVGVLTTDDRDRWAKNLRYLLSLSPSNHDILNTINHSLFALSLEHYTYVLPSTTPSTAGSPLPAPNTVPELTAHLHNVRSGPTPRPGHNRWYDKAYTLVVETNTRAGALGEHSPCDALVPSIGAEYAVVEGIDEDAFPPLSDEEGMPCLKSVSGWERLEWLVDERVRRECAEAEERVRAIVEDSDDGFLCFTDYGTEWIKNEARLSPDAYIQMAMQLAWYRACGCFTATYETALTRLFKNGRTETIRTLTADSRAFVLAMVNPQSTPQTRQSLLRRAVQTHTNLTRHAATGRGIDRHLLGLRLLLDASAGERHDLFDDELFTRSQTWKLSTSGLSEGHQFRGTGFGAMYPDGIGINYMAAPHLIKFGIESKYSSQLTSTEGFITAITEALADMKSTCIIAISHL</sequence>
<evidence type="ECO:0000313" key="7">
    <source>
        <dbReference type="Proteomes" id="UP000076727"/>
    </source>
</evidence>
<keyword evidence="2 6" id="KW-0808">Transferase</keyword>
<accession>A0A165TN07</accession>
<dbReference type="Pfam" id="PF00755">
    <property type="entry name" value="Carn_acyltransf"/>
    <property type="match status" value="1"/>
</dbReference>
<feature type="domain" description="Choline/carnitine acyltransferase" evidence="5">
    <location>
        <begin position="10"/>
        <end position="637"/>
    </location>
</feature>
<dbReference type="Gene3D" id="3.30.559.10">
    <property type="entry name" value="Chloramphenicol acetyltransferase-like domain"/>
    <property type="match status" value="1"/>
</dbReference>
<keyword evidence="3 6" id="KW-0012">Acyltransferase</keyword>
<dbReference type="Gene3D" id="3.30.559.70">
    <property type="entry name" value="Choline/Carnitine o-acyltransferase, domain 2"/>
    <property type="match status" value="1"/>
</dbReference>
<comment type="similarity">
    <text evidence="1">Belongs to the carnitine/choline acetyltransferase family.</text>
</comment>
<reference evidence="6 7" key="1">
    <citation type="journal article" date="2016" name="Mol. Biol. Evol.">
        <title>Comparative Genomics of Early-Diverging Mushroom-Forming Fungi Provides Insights into the Origins of Lignocellulose Decay Capabilities.</title>
        <authorList>
            <person name="Nagy L.G."/>
            <person name="Riley R."/>
            <person name="Tritt A."/>
            <person name="Adam C."/>
            <person name="Daum C."/>
            <person name="Floudas D."/>
            <person name="Sun H."/>
            <person name="Yadav J.S."/>
            <person name="Pangilinan J."/>
            <person name="Larsson K.H."/>
            <person name="Matsuura K."/>
            <person name="Barry K."/>
            <person name="Labutti K."/>
            <person name="Kuo R."/>
            <person name="Ohm R.A."/>
            <person name="Bhattacharya S.S."/>
            <person name="Shirouzu T."/>
            <person name="Yoshinaga Y."/>
            <person name="Martin F.M."/>
            <person name="Grigoriev I.V."/>
            <person name="Hibbett D.S."/>
        </authorList>
    </citation>
    <scope>NUCLEOTIDE SEQUENCE [LARGE SCALE GENOMIC DNA]</scope>
    <source>
        <strain evidence="6 7">L-15889</strain>
    </source>
</reference>
<dbReference type="PROSITE" id="PS00439">
    <property type="entry name" value="ACYLTRANSF_C_1"/>
    <property type="match status" value="1"/>
</dbReference>
<dbReference type="InterPro" id="IPR039551">
    <property type="entry name" value="Cho/carn_acyl_trans"/>
</dbReference>
<organism evidence="6 7">
    <name type="scientific">Daedalea quercina L-15889</name>
    <dbReference type="NCBI Taxonomy" id="1314783"/>
    <lineage>
        <taxon>Eukaryota</taxon>
        <taxon>Fungi</taxon>
        <taxon>Dikarya</taxon>
        <taxon>Basidiomycota</taxon>
        <taxon>Agaricomycotina</taxon>
        <taxon>Agaricomycetes</taxon>
        <taxon>Polyporales</taxon>
        <taxon>Fomitopsis</taxon>
    </lineage>
</organism>
<dbReference type="PANTHER" id="PTHR22589:SF107">
    <property type="entry name" value="CHOLINE_CARNITINE ACYLTRANSFERASE DOMAIN-CONTAINING PROTEIN"/>
    <property type="match status" value="1"/>
</dbReference>
<evidence type="ECO:0000256" key="2">
    <source>
        <dbReference type="ARBA" id="ARBA00022679"/>
    </source>
</evidence>
<evidence type="ECO:0000256" key="3">
    <source>
        <dbReference type="ARBA" id="ARBA00023315"/>
    </source>
</evidence>
<evidence type="ECO:0000313" key="6">
    <source>
        <dbReference type="EMBL" id="KZT73687.1"/>
    </source>
</evidence>
<protein>
    <submittedName>
        <fullName evidence="6">Acyltransferase ChoActase/COT/CPT</fullName>
    </submittedName>
</protein>
<dbReference type="STRING" id="1314783.A0A165TN07"/>
<dbReference type="InterPro" id="IPR023213">
    <property type="entry name" value="CAT-like_dom_sf"/>
</dbReference>
<evidence type="ECO:0000259" key="5">
    <source>
        <dbReference type="Pfam" id="PF00755"/>
    </source>
</evidence>
<dbReference type="GO" id="GO:0016746">
    <property type="term" value="F:acyltransferase activity"/>
    <property type="evidence" value="ECO:0007669"/>
    <property type="project" value="UniProtKB-KW"/>
</dbReference>
<name>A0A165TN07_9APHY</name>
<keyword evidence="7" id="KW-1185">Reference proteome</keyword>
<dbReference type="OrthoDB" id="240216at2759"/>
<dbReference type="Proteomes" id="UP000076727">
    <property type="component" value="Unassembled WGS sequence"/>
</dbReference>
<feature type="active site" description="Proton acceptor" evidence="4">
    <location>
        <position position="362"/>
    </location>
</feature>
<evidence type="ECO:0000256" key="4">
    <source>
        <dbReference type="PIRSR" id="PIRSR600542-1"/>
    </source>
</evidence>
<dbReference type="SUPFAM" id="SSF52777">
    <property type="entry name" value="CoA-dependent acyltransferases"/>
    <property type="match status" value="2"/>
</dbReference>
<gene>
    <name evidence="6" type="ORF">DAEQUDRAFT_762120</name>
</gene>
<dbReference type="PANTHER" id="PTHR22589">
    <property type="entry name" value="CARNITINE O-ACYLTRANSFERASE"/>
    <property type="match status" value="1"/>
</dbReference>
<dbReference type="InterPro" id="IPR000542">
    <property type="entry name" value="Carn_acyl_trans"/>
</dbReference>
<dbReference type="EMBL" id="KV429036">
    <property type="protein sequence ID" value="KZT73687.1"/>
    <property type="molecule type" value="Genomic_DNA"/>
</dbReference>
<dbReference type="AlphaFoldDB" id="A0A165TN07"/>
<proteinExistence type="inferred from homology"/>
<evidence type="ECO:0000256" key="1">
    <source>
        <dbReference type="ARBA" id="ARBA00005232"/>
    </source>
</evidence>
<dbReference type="InterPro" id="IPR042231">
    <property type="entry name" value="Cho/carn_acyl_trans_2"/>
</dbReference>